<evidence type="ECO:0000259" key="2">
    <source>
        <dbReference type="PROSITE" id="PS51462"/>
    </source>
</evidence>
<evidence type="ECO:0000313" key="3">
    <source>
        <dbReference type="EMBL" id="MBS3061031.1"/>
    </source>
</evidence>
<dbReference type="PANTHER" id="PTHR43736:SF1">
    <property type="entry name" value="DIHYDRONEOPTERIN TRIPHOSPHATE DIPHOSPHATASE"/>
    <property type="match status" value="1"/>
</dbReference>
<dbReference type="PANTHER" id="PTHR43736">
    <property type="entry name" value="ADP-RIBOSE PYROPHOSPHATASE"/>
    <property type="match status" value="1"/>
</dbReference>
<dbReference type="InterPro" id="IPR015797">
    <property type="entry name" value="NUDIX_hydrolase-like_dom_sf"/>
</dbReference>
<keyword evidence="1 3" id="KW-0378">Hydrolase</keyword>
<evidence type="ECO:0000313" key="4">
    <source>
        <dbReference type="Proteomes" id="UP000675968"/>
    </source>
</evidence>
<reference evidence="3" key="1">
    <citation type="submission" date="2021-03" db="EMBL/GenBank/DDBJ databases">
        <authorList>
            <person name="Jaffe A."/>
        </authorList>
    </citation>
    <scope>NUCLEOTIDE SEQUENCE</scope>
    <source>
        <strain evidence="3">RIFCSPLOWO2_01_FULL_AR10_48_17</strain>
    </source>
</reference>
<dbReference type="PROSITE" id="PS51462">
    <property type="entry name" value="NUDIX"/>
    <property type="match status" value="1"/>
</dbReference>
<feature type="domain" description="Nudix hydrolase" evidence="2">
    <location>
        <begin position="23"/>
        <end position="151"/>
    </location>
</feature>
<dbReference type="PROSITE" id="PS00893">
    <property type="entry name" value="NUDIX_BOX"/>
    <property type="match status" value="1"/>
</dbReference>
<dbReference type="InterPro" id="IPR000086">
    <property type="entry name" value="NUDIX_hydrolase_dom"/>
</dbReference>
<dbReference type="SUPFAM" id="SSF55811">
    <property type="entry name" value="Nudix"/>
    <property type="match status" value="1"/>
</dbReference>
<evidence type="ECO:0000256" key="1">
    <source>
        <dbReference type="ARBA" id="ARBA00022801"/>
    </source>
</evidence>
<dbReference type="Pfam" id="PF00293">
    <property type="entry name" value="NUDIX"/>
    <property type="match status" value="1"/>
</dbReference>
<proteinExistence type="predicted"/>
<dbReference type="InterPro" id="IPR020476">
    <property type="entry name" value="Nudix_hydrolase"/>
</dbReference>
<name>A0A8T4L2Q1_9ARCH</name>
<sequence>MASVTREILNWVLNRVLSNKYPFPTVDAVIKLYDEKRKITGLVLVDRKFPPYGWAFPGGFVEQGESLETAVVREAKEETGLDITIEKQFHTYSEPKRDPRIHTISTVFICTSRGTPKQGSDAKNVKVFPLDQLPDLEFDHGKILEDLKKNKELP</sequence>
<reference evidence="3" key="2">
    <citation type="submission" date="2021-05" db="EMBL/GenBank/DDBJ databases">
        <title>Protein family content uncovers lineage relationships and bacterial pathway maintenance mechanisms in DPANN archaea.</title>
        <authorList>
            <person name="Castelle C.J."/>
            <person name="Meheust R."/>
            <person name="Jaffe A.L."/>
            <person name="Seitz K."/>
            <person name="Gong X."/>
            <person name="Baker B.J."/>
            <person name="Banfield J.F."/>
        </authorList>
    </citation>
    <scope>NUCLEOTIDE SEQUENCE</scope>
    <source>
        <strain evidence="3">RIFCSPLOWO2_01_FULL_AR10_48_17</strain>
    </source>
</reference>
<dbReference type="EMBL" id="JAGVWC010000005">
    <property type="protein sequence ID" value="MBS3061031.1"/>
    <property type="molecule type" value="Genomic_DNA"/>
</dbReference>
<protein>
    <submittedName>
        <fullName evidence="3">NUDIX hydrolase</fullName>
    </submittedName>
</protein>
<organism evidence="3 4">
    <name type="scientific">Candidatus Iainarchaeum sp</name>
    <dbReference type="NCBI Taxonomy" id="3101447"/>
    <lineage>
        <taxon>Archaea</taxon>
        <taxon>Candidatus Iainarchaeota</taxon>
        <taxon>Candidatus Iainarchaeia</taxon>
        <taxon>Candidatus Iainarchaeales</taxon>
        <taxon>Candidatus Iainarchaeaceae</taxon>
        <taxon>Candidatus Iainarchaeum</taxon>
    </lineage>
</organism>
<dbReference type="CDD" id="cd18873">
    <property type="entry name" value="NUDIX_NadM_like"/>
    <property type="match status" value="1"/>
</dbReference>
<dbReference type="GO" id="GO:0016787">
    <property type="term" value="F:hydrolase activity"/>
    <property type="evidence" value="ECO:0007669"/>
    <property type="project" value="UniProtKB-KW"/>
</dbReference>
<comment type="caution">
    <text evidence="3">The sequence shown here is derived from an EMBL/GenBank/DDBJ whole genome shotgun (WGS) entry which is preliminary data.</text>
</comment>
<dbReference type="InterPro" id="IPR020084">
    <property type="entry name" value="NUDIX_hydrolase_CS"/>
</dbReference>
<gene>
    <name evidence="3" type="ORF">J4215_00445</name>
</gene>
<dbReference type="Proteomes" id="UP000675968">
    <property type="component" value="Unassembled WGS sequence"/>
</dbReference>
<dbReference type="PRINTS" id="PR00502">
    <property type="entry name" value="NUDIXFAMILY"/>
</dbReference>
<accession>A0A8T4L2Q1</accession>
<dbReference type="Gene3D" id="3.90.79.10">
    <property type="entry name" value="Nucleoside Triphosphate Pyrophosphohydrolase"/>
    <property type="match status" value="1"/>
</dbReference>
<dbReference type="AlphaFoldDB" id="A0A8T4L2Q1"/>